<feature type="domain" description="N-acetyltransferase" evidence="3">
    <location>
        <begin position="1"/>
        <end position="159"/>
    </location>
</feature>
<dbReference type="PANTHER" id="PTHR43877:SF2">
    <property type="entry name" value="AMINOALKYLPHOSPHONATE N-ACETYLTRANSFERASE-RELATED"/>
    <property type="match status" value="1"/>
</dbReference>
<evidence type="ECO:0000256" key="1">
    <source>
        <dbReference type="ARBA" id="ARBA00022679"/>
    </source>
</evidence>
<organism evidence="4">
    <name type="scientific">mine drainage metagenome</name>
    <dbReference type="NCBI Taxonomy" id="410659"/>
    <lineage>
        <taxon>unclassified sequences</taxon>
        <taxon>metagenomes</taxon>
        <taxon>ecological metagenomes</taxon>
    </lineage>
</organism>
<comment type="caution">
    <text evidence="4">The sequence shown here is derived from an EMBL/GenBank/DDBJ whole genome shotgun (WGS) entry which is preliminary data.</text>
</comment>
<dbReference type="Pfam" id="PF00583">
    <property type="entry name" value="Acetyltransf_1"/>
    <property type="match status" value="1"/>
</dbReference>
<dbReference type="InterPro" id="IPR050832">
    <property type="entry name" value="Bact_Acetyltransf"/>
</dbReference>
<proteinExistence type="predicted"/>
<name>A0A1J5SQP9_9ZZZZ</name>
<dbReference type="GO" id="GO:0016747">
    <property type="term" value="F:acyltransferase activity, transferring groups other than amino-acyl groups"/>
    <property type="evidence" value="ECO:0007669"/>
    <property type="project" value="InterPro"/>
</dbReference>
<sequence>MNLEPLGIETLTATQQVAAEMFPWEHEHQVALPASIRPHAYRDFYEQRRLESVRCWTALESGSVCGMATLYAYERQRDEAWLAWFGLKAAVRGRGAGAAFLDWVISTARDEGRRVLRLWTTDEAEYAAAVRLYVRRGFVPELCDPLPGESWKTMVFTLGLDGRVPMPWSMVSGRGELCGREAPVAHAFAA</sequence>
<gene>
    <name evidence="4" type="ORF">GALL_115340</name>
</gene>
<dbReference type="Gene3D" id="3.40.630.30">
    <property type="match status" value="1"/>
</dbReference>
<evidence type="ECO:0000259" key="3">
    <source>
        <dbReference type="PROSITE" id="PS51186"/>
    </source>
</evidence>
<keyword evidence="2" id="KW-0012">Acyltransferase</keyword>
<dbReference type="PROSITE" id="PS51186">
    <property type="entry name" value="GNAT"/>
    <property type="match status" value="1"/>
</dbReference>
<dbReference type="InterPro" id="IPR016181">
    <property type="entry name" value="Acyl_CoA_acyltransferase"/>
</dbReference>
<dbReference type="CDD" id="cd04301">
    <property type="entry name" value="NAT_SF"/>
    <property type="match status" value="1"/>
</dbReference>
<keyword evidence="1 4" id="KW-0808">Transferase</keyword>
<dbReference type="SUPFAM" id="SSF55729">
    <property type="entry name" value="Acyl-CoA N-acyltransferases (Nat)"/>
    <property type="match status" value="1"/>
</dbReference>
<accession>A0A1J5SQP9</accession>
<dbReference type="InterPro" id="IPR000182">
    <property type="entry name" value="GNAT_dom"/>
</dbReference>
<reference evidence="4" key="1">
    <citation type="submission" date="2016-10" db="EMBL/GenBank/DDBJ databases">
        <title>Sequence of Gallionella enrichment culture.</title>
        <authorList>
            <person name="Poehlein A."/>
            <person name="Muehling M."/>
            <person name="Daniel R."/>
        </authorList>
    </citation>
    <scope>NUCLEOTIDE SEQUENCE</scope>
</reference>
<evidence type="ECO:0000313" key="4">
    <source>
        <dbReference type="EMBL" id="OIR06344.1"/>
    </source>
</evidence>
<dbReference type="EMBL" id="MLJW01000044">
    <property type="protein sequence ID" value="OIR06344.1"/>
    <property type="molecule type" value="Genomic_DNA"/>
</dbReference>
<evidence type="ECO:0000256" key="2">
    <source>
        <dbReference type="ARBA" id="ARBA00023315"/>
    </source>
</evidence>
<protein>
    <submittedName>
        <fullName evidence="4">Acetyltransferase (GNAT) family protein</fullName>
    </submittedName>
</protein>
<dbReference type="PANTHER" id="PTHR43877">
    <property type="entry name" value="AMINOALKYLPHOSPHONATE N-ACETYLTRANSFERASE-RELATED-RELATED"/>
    <property type="match status" value="1"/>
</dbReference>
<dbReference type="AlphaFoldDB" id="A0A1J5SQP9"/>